<gene>
    <name evidence="1" type="ORF">Ciccas_010642</name>
</gene>
<sequence>MDVYEVDEVNESLHEVGLGEMIEELMACLVCFEPFDTEERVPKLLPCNCSRIICQACLENMKSDQNVSYLIS</sequence>
<dbReference type="InterPro" id="IPR013083">
    <property type="entry name" value="Znf_RING/FYVE/PHD"/>
</dbReference>
<dbReference type="AlphaFoldDB" id="A0ABD2PUR4"/>
<dbReference type="SUPFAM" id="SSF57850">
    <property type="entry name" value="RING/U-box"/>
    <property type="match status" value="1"/>
</dbReference>
<reference evidence="1 2" key="1">
    <citation type="submission" date="2024-11" db="EMBL/GenBank/DDBJ databases">
        <title>Adaptive evolution of stress response genes in parasites aligns with host niche diversity.</title>
        <authorList>
            <person name="Hahn C."/>
            <person name="Resl P."/>
        </authorList>
    </citation>
    <scope>NUCLEOTIDE SEQUENCE [LARGE SCALE GENOMIC DNA]</scope>
    <source>
        <strain evidence="1">EGGRZ-B1_66</strain>
        <tissue evidence="1">Body</tissue>
    </source>
</reference>
<keyword evidence="2" id="KW-1185">Reference proteome</keyword>
<dbReference type="Proteomes" id="UP001626550">
    <property type="component" value="Unassembled WGS sequence"/>
</dbReference>
<evidence type="ECO:0008006" key="3">
    <source>
        <dbReference type="Google" id="ProtNLM"/>
    </source>
</evidence>
<comment type="caution">
    <text evidence="1">The sequence shown here is derived from an EMBL/GenBank/DDBJ whole genome shotgun (WGS) entry which is preliminary data.</text>
</comment>
<name>A0ABD2PUR4_9PLAT</name>
<dbReference type="Gene3D" id="3.30.40.10">
    <property type="entry name" value="Zinc/RING finger domain, C3HC4 (zinc finger)"/>
    <property type="match status" value="1"/>
</dbReference>
<evidence type="ECO:0000313" key="1">
    <source>
        <dbReference type="EMBL" id="KAL3310788.1"/>
    </source>
</evidence>
<protein>
    <recommendedName>
        <fullName evidence="3">RING-type domain-containing protein</fullName>
    </recommendedName>
</protein>
<organism evidence="1 2">
    <name type="scientific">Cichlidogyrus casuarinus</name>
    <dbReference type="NCBI Taxonomy" id="1844966"/>
    <lineage>
        <taxon>Eukaryota</taxon>
        <taxon>Metazoa</taxon>
        <taxon>Spiralia</taxon>
        <taxon>Lophotrochozoa</taxon>
        <taxon>Platyhelminthes</taxon>
        <taxon>Monogenea</taxon>
        <taxon>Monopisthocotylea</taxon>
        <taxon>Dactylogyridea</taxon>
        <taxon>Ancyrocephalidae</taxon>
        <taxon>Cichlidogyrus</taxon>
    </lineage>
</organism>
<proteinExistence type="predicted"/>
<accession>A0ABD2PUR4</accession>
<evidence type="ECO:0000313" key="2">
    <source>
        <dbReference type="Proteomes" id="UP001626550"/>
    </source>
</evidence>
<dbReference type="EMBL" id="JBJKFK010002653">
    <property type="protein sequence ID" value="KAL3310788.1"/>
    <property type="molecule type" value="Genomic_DNA"/>
</dbReference>